<organism evidence="6 8">
    <name type="scientific">Paramecium primaurelia</name>
    <dbReference type="NCBI Taxonomy" id="5886"/>
    <lineage>
        <taxon>Eukaryota</taxon>
        <taxon>Sar</taxon>
        <taxon>Alveolata</taxon>
        <taxon>Ciliophora</taxon>
        <taxon>Intramacronucleata</taxon>
        <taxon>Oligohymenophorea</taxon>
        <taxon>Peniculida</taxon>
        <taxon>Parameciidae</taxon>
        <taxon>Paramecium</taxon>
    </lineage>
</organism>
<comment type="subcellular location">
    <subcellularLocation>
        <location evidence="4">Endoplasmic reticulum membrane</location>
        <topology evidence="4">Peripheral membrane protein</topology>
        <orientation evidence="4">Cytoplasmic side</orientation>
    </subcellularLocation>
</comment>
<dbReference type="Pfam" id="PF22890">
    <property type="entry name" value="TPR_EMC2"/>
    <property type="match status" value="1"/>
</dbReference>
<comment type="subunit">
    <text evidence="4">Component of the ER membrane protein complex (EMC).</text>
</comment>
<dbReference type="PANTHER" id="PTHR12760">
    <property type="entry name" value="TETRATRICOPEPTIDE REPEAT PROTEIN"/>
    <property type="match status" value="1"/>
</dbReference>
<proteinExistence type="inferred from homology"/>
<evidence type="ECO:0000256" key="4">
    <source>
        <dbReference type="RuleBase" id="RU367091"/>
    </source>
</evidence>
<dbReference type="FunFam" id="1.25.40.10:FF:002648">
    <property type="entry name" value="Uncharacterized protein"/>
    <property type="match status" value="1"/>
</dbReference>
<feature type="repeat" description="TPR" evidence="3">
    <location>
        <begin position="156"/>
        <end position="189"/>
    </location>
</feature>
<dbReference type="InterPro" id="IPR039856">
    <property type="entry name" value="EMC2-like"/>
</dbReference>
<keyword evidence="4" id="KW-0256">Endoplasmic reticulum</keyword>
<dbReference type="InterPro" id="IPR055217">
    <property type="entry name" value="TPR_EMC2"/>
</dbReference>
<evidence type="ECO:0000256" key="3">
    <source>
        <dbReference type="PROSITE-ProRule" id="PRU00339"/>
    </source>
</evidence>
<accession>A0A8S1JRK3</accession>
<comment type="caution">
    <text evidence="6">The sequence shown here is derived from an EMBL/GenBank/DDBJ whole genome shotgun (WGS) entry which is preliminary data.</text>
</comment>
<dbReference type="AlphaFoldDB" id="A0A8S1JRK3"/>
<comment type="similarity">
    <text evidence="4">Belongs to the EMC2 family.</text>
</comment>
<keyword evidence="2 3" id="KW-0802">TPR repeat</keyword>
<evidence type="ECO:0000256" key="1">
    <source>
        <dbReference type="ARBA" id="ARBA00022737"/>
    </source>
</evidence>
<comment type="function">
    <text evidence="4">Part of the endoplasmic reticulum membrane protein complex (EMC) that enables the energy-independent insertion into endoplasmic reticulum membranes of newly synthesized membrane proteins.</text>
</comment>
<gene>
    <name evidence="6" type="ORF">PPRIM_AZ9-3.1.T0040071</name>
    <name evidence="7" type="ORF">PPRIM_AZ9-3.1.T0040072</name>
</gene>
<dbReference type="GO" id="GO:0072546">
    <property type="term" value="C:EMC complex"/>
    <property type="evidence" value="ECO:0007669"/>
    <property type="project" value="UniProtKB-UniRule"/>
</dbReference>
<dbReference type="Proteomes" id="UP000688137">
    <property type="component" value="Unassembled WGS sequence"/>
</dbReference>
<reference evidence="6" key="1">
    <citation type="submission" date="2021-01" db="EMBL/GenBank/DDBJ databases">
        <authorList>
            <consortium name="Genoscope - CEA"/>
            <person name="William W."/>
        </authorList>
    </citation>
    <scope>NUCLEOTIDE SEQUENCE</scope>
</reference>
<feature type="domain" description="EMC2 TPR-like" evidence="5">
    <location>
        <begin position="72"/>
        <end position="199"/>
    </location>
</feature>
<dbReference type="InterPro" id="IPR019734">
    <property type="entry name" value="TPR_rpt"/>
</dbReference>
<evidence type="ECO:0000259" key="5">
    <source>
        <dbReference type="Pfam" id="PF22890"/>
    </source>
</evidence>
<dbReference type="PROSITE" id="PS50005">
    <property type="entry name" value="TPR"/>
    <property type="match status" value="1"/>
</dbReference>
<sequence>MEEHQLVIEQLESMKNLKQLFHKMKNGNIRIVDGLSIVIYKLIRQFRPSSSEYLVLLQELFYLSIDMQLINISDQVLKVLLKKFPTAEKVQRLKGYLLEANQDDDNASLVYEKMLSENMMDQNTRKRKIALLRRQNNIDQTIAMLNNFLTSFPNDAEAWLELSDIYLEHLNYSKAQFCLEEVLLLNTQDLHLAIKLAEINYCNQNYTQAKNYYCFVLSKNPNEPRCLWGLLQTLRKKKREGNDKELGTIVLQALQKIYKQQPIKYPFEKVTLEIQQ</sequence>
<name>A0A8S1JRK3_PARPR</name>
<keyword evidence="8" id="KW-1185">Reference proteome</keyword>
<evidence type="ECO:0000256" key="2">
    <source>
        <dbReference type="ARBA" id="ARBA00022803"/>
    </source>
</evidence>
<evidence type="ECO:0000313" key="8">
    <source>
        <dbReference type="Proteomes" id="UP000688137"/>
    </source>
</evidence>
<dbReference type="OMA" id="MSDQEGW"/>
<evidence type="ECO:0000313" key="7">
    <source>
        <dbReference type="EMBL" id="CAD8042857.1"/>
    </source>
</evidence>
<protein>
    <recommendedName>
        <fullName evidence="4">ER membrane protein complex subunit 2</fullName>
    </recommendedName>
</protein>
<dbReference type="EMBL" id="CAJJDM010000001">
    <property type="protein sequence ID" value="CAD8042856.1"/>
    <property type="molecule type" value="Genomic_DNA"/>
</dbReference>
<keyword evidence="4" id="KW-0472">Membrane</keyword>
<keyword evidence="1" id="KW-0677">Repeat</keyword>
<dbReference type="EMBL" id="CAJJDM010000001">
    <property type="protein sequence ID" value="CAD8042857.1"/>
    <property type="molecule type" value="Genomic_DNA"/>
</dbReference>
<evidence type="ECO:0000313" key="6">
    <source>
        <dbReference type="EMBL" id="CAD8042856.1"/>
    </source>
</evidence>